<reference evidence="1 2" key="1">
    <citation type="journal article" date="2022" name="Nat. Genet.">
        <title>Improved pea reference genome and pan-genome highlight genomic features and evolutionary characteristics.</title>
        <authorList>
            <person name="Yang T."/>
            <person name="Liu R."/>
            <person name="Luo Y."/>
            <person name="Hu S."/>
            <person name="Wang D."/>
            <person name="Wang C."/>
            <person name="Pandey M.K."/>
            <person name="Ge S."/>
            <person name="Xu Q."/>
            <person name="Li N."/>
            <person name="Li G."/>
            <person name="Huang Y."/>
            <person name="Saxena R.K."/>
            <person name="Ji Y."/>
            <person name="Li M."/>
            <person name="Yan X."/>
            <person name="He Y."/>
            <person name="Liu Y."/>
            <person name="Wang X."/>
            <person name="Xiang C."/>
            <person name="Varshney R.K."/>
            <person name="Ding H."/>
            <person name="Gao S."/>
            <person name="Zong X."/>
        </authorList>
    </citation>
    <scope>NUCLEOTIDE SEQUENCE [LARGE SCALE GENOMIC DNA]</scope>
    <source>
        <strain evidence="1 2">cv. Zhongwan 6</strain>
    </source>
</reference>
<organism evidence="1 2">
    <name type="scientific">Pisum sativum</name>
    <name type="common">Garden pea</name>
    <name type="synonym">Lathyrus oleraceus</name>
    <dbReference type="NCBI Taxonomy" id="3888"/>
    <lineage>
        <taxon>Eukaryota</taxon>
        <taxon>Viridiplantae</taxon>
        <taxon>Streptophyta</taxon>
        <taxon>Embryophyta</taxon>
        <taxon>Tracheophyta</taxon>
        <taxon>Spermatophyta</taxon>
        <taxon>Magnoliopsida</taxon>
        <taxon>eudicotyledons</taxon>
        <taxon>Gunneridae</taxon>
        <taxon>Pentapetalae</taxon>
        <taxon>rosids</taxon>
        <taxon>fabids</taxon>
        <taxon>Fabales</taxon>
        <taxon>Fabaceae</taxon>
        <taxon>Papilionoideae</taxon>
        <taxon>50 kb inversion clade</taxon>
        <taxon>NPAAA clade</taxon>
        <taxon>Hologalegina</taxon>
        <taxon>IRL clade</taxon>
        <taxon>Fabeae</taxon>
        <taxon>Lathyrus</taxon>
    </lineage>
</organism>
<keyword evidence="2" id="KW-1185">Reference proteome</keyword>
<name>A0A9D4VS83_PEA</name>
<evidence type="ECO:0000313" key="2">
    <source>
        <dbReference type="Proteomes" id="UP001058974"/>
    </source>
</evidence>
<gene>
    <name evidence="1" type="ORF">KIW84_074734</name>
</gene>
<dbReference type="AlphaFoldDB" id="A0A9D4VS83"/>
<protein>
    <submittedName>
        <fullName evidence="1">Uncharacterized protein</fullName>
    </submittedName>
</protein>
<comment type="caution">
    <text evidence="1">The sequence shown here is derived from an EMBL/GenBank/DDBJ whole genome shotgun (WGS) entry which is preliminary data.</text>
</comment>
<accession>A0A9D4VS83</accession>
<dbReference type="Proteomes" id="UP001058974">
    <property type="component" value="Chromosome 7"/>
</dbReference>
<sequence length="229" mass="26882">MKPVRGKGIPNITIYDNPDIPYAEPLEINGLNPNFVVLSDSSESGGGSIESKDKPLSSYEGYEDGNYFTLTYIVFKEELLNHLDIYPSQLHPSVWTFTKVFQYWCEYQENVSFLILFFNFFSVSHTSRDHVYGQGMLPLHQSFMMFGVYMDIWKDLKNHFVFVTDFTYEAYSDLCKILNGRYSPEDSTSSSSKSKEMINKYWIWNHFKWDYLNHVIYDDKVTLEEVSMK</sequence>
<dbReference type="Gramene" id="Psat07G0473400-T1">
    <property type="protein sequence ID" value="KAI5389190.1"/>
    <property type="gene ID" value="KIW84_074734"/>
</dbReference>
<dbReference type="EMBL" id="JAMSHJ010000007">
    <property type="protein sequence ID" value="KAI5389190.1"/>
    <property type="molecule type" value="Genomic_DNA"/>
</dbReference>
<evidence type="ECO:0000313" key="1">
    <source>
        <dbReference type="EMBL" id="KAI5389190.1"/>
    </source>
</evidence>
<proteinExistence type="predicted"/>